<dbReference type="Gene3D" id="3.40.50.720">
    <property type="entry name" value="NAD(P)-binding Rossmann-like Domain"/>
    <property type="match status" value="2"/>
</dbReference>
<dbReference type="KEGG" id="shun:DWB77_06626"/>
<dbReference type="AlphaFoldDB" id="A0A387HRM0"/>
<reference evidence="3 4" key="1">
    <citation type="submission" date="2018-10" db="EMBL/GenBank/DDBJ databases">
        <title>Relationship between Morphology and Antimicrobial Activity in Streptomyces.</title>
        <authorList>
            <person name="Kang H.J."/>
            <person name="Kim S.B."/>
        </authorList>
    </citation>
    <scope>NUCLEOTIDE SEQUENCE [LARGE SCALE GENOMIC DNA]</scope>
    <source>
        <strain evidence="3 4">BH38</strain>
    </source>
</reference>
<dbReference type="InterPro" id="IPR050721">
    <property type="entry name" value="Trk_Ktr_HKT_K-transport"/>
</dbReference>
<gene>
    <name evidence="3" type="ORF">DWB77_06626</name>
</gene>
<evidence type="ECO:0000313" key="4">
    <source>
        <dbReference type="Proteomes" id="UP000271554"/>
    </source>
</evidence>
<protein>
    <recommendedName>
        <fullName evidence="2">RCK N-terminal domain-containing protein</fullName>
    </recommendedName>
</protein>
<dbReference type="InterPro" id="IPR036291">
    <property type="entry name" value="NAD(P)-bd_dom_sf"/>
</dbReference>
<feature type="domain" description="RCK N-terminal" evidence="2">
    <location>
        <begin position="382"/>
        <end position="498"/>
    </location>
</feature>
<feature type="region of interest" description="Disordered" evidence="1">
    <location>
        <begin position="219"/>
        <end position="251"/>
    </location>
</feature>
<accession>A0A387HRM0</accession>
<keyword evidence="4" id="KW-1185">Reference proteome</keyword>
<dbReference type="Pfam" id="PF02254">
    <property type="entry name" value="TrkA_N"/>
    <property type="match status" value="2"/>
</dbReference>
<dbReference type="SUPFAM" id="SSF51735">
    <property type="entry name" value="NAD(P)-binding Rossmann-fold domains"/>
    <property type="match status" value="2"/>
</dbReference>
<dbReference type="Proteomes" id="UP000271554">
    <property type="component" value="Chromosome"/>
</dbReference>
<dbReference type="PANTHER" id="PTHR43833:SF11">
    <property type="entry name" value="VOLTAGE-GATED POTASSIUM CHANNEL KCH"/>
    <property type="match status" value="1"/>
</dbReference>
<evidence type="ECO:0000256" key="1">
    <source>
        <dbReference type="SAM" id="MobiDB-lite"/>
    </source>
</evidence>
<name>A0A387HRM0_9ACTN</name>
<dbReference type="PANTHER" id="PTHR43833">
    <property type="entry name" value="POTASSIUM CHANNEL PROTEIN 2-RELATED-RELATED"/>
    <property type="match status" value="1"/>
</dbReference>
<dbReference type="InterPro" id="IPR003148">
    <property type="entry name" value="RCK_N"/>
</dbReference>
<evidence type="ECO:0000259" key="2">
    <source>
        <dbReference type="PROSITE" id="PS51201"/>
    </source>
</evidence>
<dbReference type="RefSeq" id="WP_120725809.1">
    <property type="nucleotide sequence ID" value="NZ_CP032698.1"/>
</dbReference>
<dbReference type="EMBL" id="CP032698">
    <property type="protein sequence ID" value="AYG84412.1"/>
    <property type="molecule type" value="Genomic_DNA"/>
</dbReference>
<feature type="compositionally biased region" description="Basic and acidic residues" evidence="1">
    <location>
        <begin position="241"/>
        <end position="251"/>
    </location>
</feature>
<organism evidence="3 4">
    <name type="scientific">Streptomyces hundungensis</name>
    <dbReference type="NCBI Taxonomy" id="1077946"/>
    <lineage>
        <taxon>Bacteria</taxon>
        <taxon>Bacillati</taxon>
        <taxon>Actinomycetota</taxon>
        <taxon>Actinomycetes</taxon>
        <taxon>Kitasatosporales</taxon>
        <taxon>Streptomycetaceae</taxon>
        <taxon>Streptomyces</taxon>
    </lineage>
</organism>
<dbReference type="GO" id="GO:0006813">
    <property type="term" value="P:potassium ion transport"/>
    <property type="evidence" value="ECO:0007669"/>
    <property type="project" value="InterPro"/>
</dbReference>
<dbReference type="OrthoDB" id="440986at2"/>
<proteinExistence type="predicted"/>
<dbReference type="PROSITE" id="PS51201">
    <property type="entry name" value="RCK_N"/>
    <property type="match status" value="1"/>
</dbReference>
<sequence length="637" mass="67266">MVVSGDGALAHRLAGELREVYGEHVVLVVPPDSGARSARLPANGRTRASALFGRMSSVMLRSPAPGPDGAGEGGLVEAVEPSDEALTQAGIERAAALALVHRDDETNIRAALIARRLNPRVRLVIRLYNRKLGQYLQELLDQAAALAAPDGPGPTEAETSTTVLSDADTAAPALAATALAGTSKVVHADGVLLRAGQRPPPRPGEVADPGLCTLALLSSTTNDPAGAEGSDHSGSEGPRLLPDERSMDEGGHRGRVVLETVTYTGPAQPPGRLTDLGAPLGRLFSRRLRWSLAGVVASVVALAVATWLTTGDDPLHAAYLTLLDIFAIDDPAIGQPVERQILQLLSGLTGLLLLPVLIAAVLEGLGTFRNASALPRPPRGLSGHVVLLGMGKIGARVLVRLRELDIPVVCVEADPEARGIALARRLRVPTVIGDVTQEGLLESARIHRAHALLALTSSDTTNLEAALYARSVKPDLRVVMRLYDDDFATAVHRTLRAAHPQALTRSRSVSHLAAPAFASAMMGRQILGAIPVERTVLLFAAVDVAGHPQLEGRTVEDAFREGAWRVLALDTSSPDDRVPDLGAARRGRSGTPGDLVWQVPPGYVLRPEDRVVLAATRRGLAELLGRRPSSRVPQRPH</sequence>
<evidence type="ECO:0000313" key="3">
    <source>
        <dbReference type="EMBL" id="AYG84412.1"/>
    </source>
</evidence>